<evidence type="ECO:0000313" key="2">
    <source>
        <dbReference type="WBParaSite" id="JU765_v2.g14808.t1"/>
    </source>
</evidence>
<dbReference type="Proteomes" id="UP000887576">
    <property type="component" value="Unplaced"/>
</dbReference>
<dbReference type="WBParaSite" id="JU765_v2.g14808.t1">
    <property type="protein sequence ID" value="JU765_v2.g14808.t1"/>
    <property type="gene ID" value="JU765_v2.g14808"/>
</dbReference>
<name>A0AC34QB89_9BILA</name>
<sequence>MKLVAAILFLSFVAHLDACKCSADITLAYNVQTVTVQEPTDDGTASTPACGPIDCTTTVTVTSPANGTLYGGTIMIVDCSGISAVNVLTISNGDRVLQNFTSCPTSSPFNVLANTASTIKFHFNIQQPIGLLAFVQPMKATVPPTTPPPSATTTPYNGDYPHNPMTHRVDLIVALDLYKGSKVFDQSKQFLQNFANIFAYNSQDPWISYQNATHPYARLSLMGFDGYLTGPFATGTLPWSLDQTSLATSLGTLNAYSAAPARVFQALNQSFNYMKANEFTFRQNTQSVLVYFAGYDCDITDATNNADDIKKKINEYNLKVIVVNMDNTKQFSSVTYPCLSQLTGDKSNNASSYNFQGNSQPDLKMFVSTVFQNGNKICNNPSSESAQVPQSQKSIPYQIPTPNTPGNANVYCNYMNNVQKYAFAAQSKYMQVLFKQLNMTYGSDSITIDIDGTPVASLSGQYGFNPYYCLPNGGNAQSIVGVTFKSSGGKVLSGFTSYVTIYDDYTTCSNATTPAPTPSGSFAENSENRLMPLNI</sequence>
<proteinExistence type="predicted"/>
<protein>
    <submittedName>
        <fullName evidence="2">VWFA domain-containing protein</fullName>
    </submittedName>
</protein>
<evidence type="ECO:0000313" key="1">
    <source>
        <dbReference type="Proteomes" id="UP000887576"/>
    </source>
</evidence>
<accession>A0AC34QB89</accession>
<organism evidence="1 2">
    <name type="scientific">Panagrolaimus sp. JU765</name>
    <dbReference type="NCBI Taxonomy" id="591449"/>
    <lineage>
        <taxon>Eukaryota</taxon>
        <taxon>Metazoa</taxon>
        <taxon>Ecdysozoa</taxon>
        <taxon>Nematoda</taxon>
        <taxon>Chromadorea</taxon>
        <taxon>Rhabditida</taxon>
        <taxon>Tylenchina</taxon>
        <taxon>Panagrolaimomorpha</taxon>
        <taxon>Panagrolaimoidea</taxon>
        <taxon>Panagrolaimidae</taxon>
        <taxon>Panagrolaimus</taxon>
    </lineage>
</organism>
<reference evidence="2" key="1">
    <citation type="submission" date="2022-11" db="UniProtKB">
        <authorList>
            <consortium name="WormBaseParasite"/>
        </authorList>
    </citation>
    <scope>IDENTIFICATION</scope>
</reference>